<dbReference type="EMBL" id="BGZK01001422">
    <property type="protein sequence ID" value="GBP79641.1"/>
    <property type="molecule type" value="Genomic_DNA"/>
</dbReference>
<gene>
    <name evidence="1" type="ORF">EVAR_45597_1</name>
</gene>
<dbReference type="Proteomes" id="UP000299102">
    <property type="component" value="Unassembled WGS sequence"/>
</dbReference>
<evidence type="ECO:0000313" key="2">
    <source>
        <dbReference type="Proteomes" id="UP000299102"/>
    </source>
</evidence>
<comment type="caution">
    <text evidence="1">The sequence shown here is derived from an EMBL/GenBank/DDBJ whole genome shotgun (WGS) entry which is preliminary data.</text>
</comment>
<sequence length="171" mass="19328">MVTTTKLIGRISSCSNSIKRLQDVTPRAAHRAQSDTPPRLARPAARWRAPVRCCSCSFFCTEVREIKKVFCIPRLKRERALLNRMRITTLYTLFFYTFNVFRIHKIFNAIGNYSTTLSFPVAGGFARANALRLAPDPDANRYLDPDLGFCPGPDPDNDLAPFALLFPISSR</sequence>
<dbReference type="AlphaFoldDB" id="A0A4C1YT34"/>
<evidence type="ECO:0000313" key="1">
    <source>
        <dbReference type="EMBL" id="GBP79641.1"/>
    </source>
</evidence>
<organism evidence="1 2">
    <name type="scientific">Eumeta variegata</name>
    <name type="common">Bagworm moth</name>
    <name type="synonym">Eumeta japonica</name>
    <dbReference type="NCBI Taxonomy" id="151549"/>
    <lineage>
        <taxon>Eukaryota</taxon>
        <taxon>Metazoa</taxon>
        <taxon>Ecdysozoa</taxon>
        <taxon>Arthropoda</taxon>
        <taxon>Hexapoda</taxon>
        <taxon>Insecta</taxon>
        <taxon>Pterygota</taxon>
        <taxon>Neoptera</taxon>
        <taxon>Endopterygota</taxon>
        <taxon>Lepidoptera</taxon>
        <taxon>Glossata</taxon>
        <taxon>Ditrysia</taxon>
        <taxon>Tineoidea</taxon>
        <taxon>Psychidae</taxon>
        <taxon>Oiketicinae</taxon>
        <taxon>Eumeta</taxon>
    </lineage>
</organism>
<protein>
    <submittedName>
        <fullName evidence="1">Uncharacterized protein</fullName>
    </submittedName>
</protein>
<name>A0A4C1YT34_EUMVA</name>
<proteinExistence type="predicted"/>
<keyword evidence="2" id="KW-1185">Reference proteome</keyword>
<accession>A0A4C1YT34</accession>
<reference evidence="1 2" key="1">
    <citation type="journal article" date="2019" name="Commun. Biol.">
        <title>The bagworm genome reveals a unique fibroin gene that provides high tensile strength.</title>
        <authorList>
            <person name="Kono N."/>
            <person name="Nakamura H."/>
            <person name="Ohtoshi R."/>
            <person name="Tomita M."/>
            <person name="Numata K."/>
            <person name="Arakawa K."/>
        </authorList>
    </citation>
    <scope>NUCLEOTIDE SEQUENCE [LARGE SCALE GENOMIC DNA]</scope>
</reference>